<organism evidence="3 4">
    <name type="scientific">Theobroma cacao</name>
    <name type="common">Cacao</name>
    <name type="synonym">Cocoa</name>
    <dbReference type="NCBI Taxonomy" id="3641"/>
    <lineage>
        <taxon>Eukaryota</taxon>
        <taxon>Viridiplantae</taxon>
        <taxon>Streptophyta</taxon>
        <taxon>Embryophyta</taxon>
        <taxon>Tracheophyta</taxon>
        <taxon>Spermatophyta</taxon>
        <taxon>Magnoliopsida</taxon>
        <taxon>eudicotyledons</taxon>
        <taxon>Gunneridae</taxon>
        <taxon>Pentapetalae</taxon>
        <taxon>rosids</taxon>
        <taxon>malvids</taxon>
        <taxon>Malvales</taxon>
        <taxon>Malvaceae</taxon>
        <taxon>Byttnerioideae</taxon>
        <taxon>Theobroma</taxon>
    </lineage>
</organism>
<evidence type="ECO:0000313" key="3">
    <source>
        <dbReference type="EMBL" id="EOX96055.1"/>
    </source>
</evidence>
<evidence type="ECO:0000313" key="4">
    <source>
        <dbReference type="Proteomes" id="UP000026915"/>
    </source>
</evidence>
<proteinExistence type="predicted"/>
<dbReference type="GO" id="GO:0008270">
    <property type="term" value="F:zinc ion binding"/>
    <property type="evidence" value="ECO:0007669"/>
    <property type="project" value="UniProtKB-KW"/>
</dbReference>
<feature type="domain" description="CCHC-type" evidence="2">
    <location>
        <begin position="111"/>
        <end position="125"/>
    </location>
</feature>
<dbReference type="SUPFAM" id="SSF57756">
    <property type="entry name" value="Retrovirus zinc finger-like domains"/>
    <property type="match status" value="1"/>
</dbReference>
<dbReference type="EMBL" id="CM001879">
    <property type="protein sequence ID" value="EOX96055.1"/>
    <property type="molecule type" value="Genomic_DNA"/>
</dbReference>
<dbReference type="Proteomes" id="UP000026915">
    <property type="component" value="Chromosome 1"/>
</dbReference>
<protein>
    <recommendedName>
        <fullName evidence="2">CCHC-type domain-containing protein</fullName>
    </recommendedName>
</protein>
<reference evidence="3 4" key="1">
    <citation type="journal article" date="2013" name="Genome Biol.">
        <title>The genome sequence of the most widely cultivated cacao type and its use to identify candidate genes regulating pod color.</title>
        <authorList>
            <person name="Motamayor J.C."/>
            <person name="Mockaitis K."/>
            <person name="Schmutz J."/>
            <person name="Haiminen N."/>
            <person name="Iii D.L."/>
            <person name="Cornejo O."/>
            <person name="Findley S.D."/>
            <person name="Zheng P."/>
            <person name="Utro F."/>
            <person name="Royaert S."/>
            <person name="Saski C."/>
            <person name="Jenkins J."/>
            <person name="Podicheti R."/>
            <person name="Zhao M."/>
            <person name="Scheffler B.E."/>
            <person name="Stack J.C."/>
            <person name="Feltus F.A."/>
            <person name="Mustiga G.M."/>
            <person name="Amores F."/>
            <person name="Phillips W."/>
            <person name="Marelli J.P."/>
            <person name="May G.D."/>
            <person name="Shapiro H."/>
            <person name="Ma J."/>
            <person name="Bustamante C.D."/>
            <person name="Schnell R.J."/>
            <person name="Main D."/>
            <person name="Gilbert D."/>
            <person name="Parida L."/>
            <person name="Kuhn D.N."/>
        </authorList>
    </citation>
    <scope>NUCLEOTIDE SEQUENCE [LARGE SCALE GENOMIC DNA]</scope>
    <source>
        <strain evidence="4">cv. Matina 1-6</strain>
    </source>
</reference>
<keyword evidence="1" id="KW-0863">Zinc-finger</keyword>
<evidence type="ECO:0000259" key="2">
    <source>
        <dbReference type="PROSITE" id="PS50158"/>
    </source>
</evidence>
<evidence type="ECO:0000256" key="1">
    <source>
        <dbReference type="PROSITE-ProRule" id="PRU00047"/>
    </source>
</evidence>
<name>A0A061DTJ0_THECC</name>
<keyword evidence="1" id="KW-0479">Metal-binding</keyword>
<dbReference type="Gene3D" id="4.10.60.10">
    <property type="entry name" value="Zinc finger, CCHC-type"/>
    <property type="match status" value="1"/>
</dbReference>
<keyword evidence="1" id="KW-0862">Zinc</keyword>
<sequence>MAGATKLQQSLQESCVLRTPKTEIAVKIEEDDPAPPASPERPDVWTEWRQQRWKSTLSKEELKQRCLRCKEMGHNYQHCPYPIIYVEVPDENGGPGRVKPVVWQPPKGIYRCSRCGRRGHNRRTCHGPVFY</sequence>
<dbReference type="InParanoid" id="A0A061DTJ0"/>
<dbReference type="GO" id="GO:0003676">
    <property type="term" value="F:nucleic acid binding"/>
    <property type="evidence" value="ECO:0007669"/>
    <property type="project" value="InterPro"/>
</dbReference>
<dbReference type="InterPro" id="IPR036875">
    <property type="entry name" value="Znf_CCHC_sf"/>
</dbReference>
<dbReference type="PROSITE" id="PS50158">
    <property type="entry name" value="ZF_CCHC"/>
    <property type="match status" value="1"/>
</dbReference>
<dbReference type="HOGENOM" id="CLU_1931329_0_0_1"/>
<dbReference type="OMA" id="RCKEMGH"/>
<keyword evidence="4" id="KW-1185">Reference proteome</keyword>
<dbReference type="InterPro" id="IPR001878">
    <property type="entry name" value="Znf_CCHC"/>
</dbReference>
<dbReference type="Gramene" id="EOX96055">
    <property type="protein sequence ID" value="EOX96055"/>
    <property type="gene ID" value="TCM_005398"/>
</dbReference>
<dbReference type="AlphaFoldDB" id="A0A061DTJ0"/>
<gene>
    <name evidence="3" type="ORF">TCM_005398</name>
</gene>
<accession>A0A061DTJ0</accession>